<keyword evidence="3" id="KW-1185">Reference proteome</keyword>
<gene>
    <name evidence="2" type="ORF">QYF61_020341</name>
</gene>
<accession>A0AAN7S4Q4</accession>
<evidence type="ECO:0000313" key="3">
    <source>
        <dbReference type="Proteomes" id="UP001333110"/>
    </source>
</evidence>
<comment type="caution">
    <text evidence="2">The sequence shown here is derived from an EMBL/GenBank/DDBJ whole genome shotgun (WGS) entry which is preliminary data.</text>
</comment>
<proteinExistence type="predicted"/>
<feature type="compositionally biased region" description="Basic residues" evidence="1">
    <location>
        <begin position="68"/>
        <end position="77"/>
    </location>
</feature>
<dbReference type="EMBL" id="JAUNZN010000001">
    <property type="protein sequence ID" value="KAK4831964.1"/>
    <property type="molecule type" value="Genomic_DNA"/>
</dbReference>
<dbReference type="AlphaFoldDB" id="A0AAN7S4Q4"/>
<evidence type="ECO:0000313" key="2">
    <source>
        <dbReference type="EMBL" id="KAK4831964.1"/>
    </source>
</evidence>
<feature type="compositionally biased region" description="Polar residues" evidence="1">
    <location>
        <begin position="45"/>
        <end position="58"/>
    </location>
</feature>
<name>A0AAN7S4Q4_MYCAM</name>
<organism evidence="2 3">
    <name type="scientific">Mycteria americana</name>
    <name type="common">Wood stork</name>
    <dbReference type="NCBI Taxonomy" id="33587"/>
    <lineage>
        <taxon>Eukaryota</taxon>
        <taxon>Metazoa</taxon>
        <taxon>Chordata</taxon>
        <taxon>Craniata</taxon>
        <taxon>Vertebrata</taxon>
        <taxon>Euteleostomi</taxon>
        <taxon>Archelosauria</taxon>
        <taxon>Archosauria</taxon>
        <taxon>Dinosauria</taxon>
        <taxon>Saurischia</taxon>
        <taxon>Theropoda</taxon>
        <taxon>Coelurosauria</taxon>
        <taxon>Aves</taxon>
        <taxon>Neognathae</taxon>
        <taxon>Neoaves</taxon>
        <taxon>Aequornithes</taxon>
        <taxon>Ciconiiformes</taxon>
        <taxon>Ciconiidae</taxon>
        <taxon>Mycteria</taxon>
    </lineage>
</organism>
<evidence type="ECO:0000256" key="1">
    <source>
        <dbReference type="SAM" id="MobiDB-lite"/>
    </source>
</evidence>
<dbReference type="Proteomes" id="UP001333110">
    <property type="component" value="Unassembled WGS sequence"/>
</dbReference>
<sequence length="86" mass="9665">MEERSSCRFQFGFGVFCLHVGKAVKRFKKMHLTADDCEALARSAEGSSSLTQPLSQRQSRGDVNRGLHPTHRKRRHQGGTLIAKIL</sequence>
<reference evidence="2 3" key="1">
    <citation type="journal article" date="2023" name="J. Hered.">
        <title>Chromosome-level genome of the wood stork (Mycteria americana) provides insight into avian chromosome evolution.</title>
        <authorList>
            <person name="Flamio R. Jr."/>
            <person name="Ramstad K.M."/>
        </authorList>
    </citation>
    <scope>NUCLEOTIDE SEQUENCE [LARGE SCALE GENOMIC DNA]</scope>
    <source>
        <strain evidence="2">JAX WOST 10</strain>
    </source>
</reference>
<protein>
    <submittedName>
        <fullName evidence="2">Uncharacterized protein</fullName>
    </submittedName>
</protein>
<feature type="region of interest" description="Disordered" evidence="1">
    <location>
        <begin position="44"/>
        <end position="86"/>
    </location>
</feature>